<proteinExistence type="predicted"/>
<organism evidence="1 2">
    <name type="scientific">Juglans regia</name>
    <name type="common">English walnut</name>
    <dbReference type="NCBI Taxonomy" id="51240"/>
    <lineage>
        <taxon>Eukaryota</taxon>
        <taxon>Viridiplantae</taxon>
        <taxon>Streptophyta</taxon>
        <taxon>Embryophyta</taxon>
        <taxon>Tracheophyta</taxon>
        <taxon>Spermatophyta</taxon>
        <taxon>Magnoliopsida</taxon>
        <taxon>eudicotyledons</taxon>
        <taxon>Gunneridae</taxon>
        <taxon>Pentapetalae</taxon>
        <taxon>rosids</taxon>
        <taxon>fabids</taxon>
        <taxon>Fagales</taxon>
        <taxon>Juglandaceae</taxon>
        <taxon>Juglans</taxon>
    </lineage>
</organism>
<evidence type="ECO:0000313" key="2">
    <source>
        <dbReference type="RefSeq" id="XP_018834243.1"/>
    </source>
</evidence>
<dbReference type="PANTHER" id="PTHR33116:SF86">
    <property type="entry name" value="REVERSE TRANSCRIPTASE DOMAIN-CONTAINING PROTEIN"/>
    <property type="match status" value="1"/>
</dbReference>
<protein>
    <submittedName>
        <fullName evidence="2">Uncharacterized mitochondrial protein AtMg00310-like</fullName>
    </submittedName>
</protein>
<dbReference type="Proteomes" id="UP000235220">
    <property type="component" value="Chromosome 2"/>
</dbReference>
<dbReference type="KEGG" id="jre:109001422"/>
<dbReference type="RefSeq" id="XP_018834243.1">
    <property type="nucleotide sequence ID" value="XM_018978698.1"/>
</dbReference>
<dbReference type="AlphaFoldDB" id="A0A2I4FRI6"/>
<keyword evidence="1" id="KW-1185">Reference proteome</keyword>
<dbReference type="Gramene" id="Jr02_11660_p1">
    <property type="protein sequence ID" value="cds.Jr02_11660_p1"/>
    <property type="gene ID" value="Jr02_11660"/>
</dbReference>
<dbReference type="GeneID" id="109001422"/>
<gene>
    <name evidence="2" type="primary">LOC109001422</name>
</gene>
<reference evidence="2" key="1">
    <citation type="submission" date="2025-08" db="UniProtKB">
        <authorList>
            <consortium name="RefSeq"/>
        </authorList>
    </citation>
    <scope>IDENTIFICATION</scope>
    <source>
        <tissue evidence="2">Leaves</tissue>
    </source>
</reference>
<name>A0A2I4FRI6_JUGRE</name>
<dbReference type="OrthoDB" id="1938246at2759"/>
<accession>A0A2I4FRI6</accession>
<sequence>MRVFKLPKSITEELNRLLREYWWGKQENKGRIHWCAWNHMRNSKAKGGLGFRDLEYFNLALFAKQGWRLIQHPESLAAKIISAKYYPKETFLQAKLKRTASFIWRSIFSAKPLLEASHIWRIGDGRRTSVWKNKWLPGTTSHMIQSPIKDSDPEAVVASLID</sequence>
<evidence type="ECO:0000313" key="1">
    <source>
        <dbReference type="Proteomes" id="UP000235220"/>
    </source>
</evidence>
<dbReference type="PANTHER" id="PTHR33116">
    <property type="entry name" value="REVERSE TRANSCRIPTASE ZINC-BINDING DOMAIN-CONTAINING PROTEIN-RELATED-RELATED"/>
    <property type="match status" value="1"/>
</dbReference>